<dbReference type="InterPro" id="IPR027417">
    <property type="entry name" value="P-loop_NTPase"/>
</dbReference>
<evidence type="ECO:0000256" key="2">
    <source>
        <dbReference type="ARBA" id="ARBA00022840"/>
    </source>
</evidence>
<proteinExistence type="inferred from homology"/>
<dbReference type="SUPFAM" id="SSF52540">
    <property type="entry name" value="P-loop containing nucleoside triphosphate hydrolases"/>
    <property type="match status" value="1"/>
</dbReference>
<dbReference type="InterPro" id="IPR053931">
    <property type="entry name" value="RapZ_C"/>
</dbReference>
<dbReference type="EMBL" id="CP001634">
    <property type="protein sequence ID" value="ACR80704.1"/>
    <property type="molecule type" value="Genomic_DNA"/>
</dbReference>
<dbReference type="KEGG" id="kol:Kole_2026"/>
<protein>
    <submittedName>
        <fullName evidence="7">Uncharacterized protein</fullName>
    </submittedName>
</protein>
<organism evidence="7 8">
    <name type="scientific">Kosmotoga olearia (strain ATCC BAA-1733 / DSM 21960 / TBF 19.5.1)</name>
    <dbReference type="NCBI Taxonomy" id="521045"/>
    <lineage>
        <taxon>Bacteria</taxon>
        <taxon>Thermotogati</taxon>
        <taxon>Thermotogota</taxon>
        <taxon>Thermotogae</taxon>
        <taxon>Kosmotogales</taxon>
        <taxon>Kosmotogaceae</taxon>
        <taxon>Kosmotoga</taxon>
    </lineage>
</organism>
<dbReference type="InterPro" id="IPR005337">
    <property type="entry name" value="RapZ-like"/>
</dbReference>
<keyword evidence="2 4" id="KW-0067">ATP-binding</keyword>
<dbReference type="NCBIfam" id="NF003828">
    <property type="entry name" value="PRK05416.1"/>
    <property type="match status" value="1"/>
</dbReference>
<dbReference type="HAMAP" id="MF_00636">
    <property type="entry name" value="RapZ_like"/>
    <property type="match status" value="1"/>
</dbReference>
<dbReference type="STRING" id="521045.Kole_2026"/>
<evidence type="ECO:0000256" key="4">
    <source>
        <dbReference type="HAMAP-Rule" id="MF_00636"/>
    </source>
</evidence>
<dbReference type="RefSeq" id="WP_015869347.1">
    <property type="nucleotide sequence ID" value="NC_012785.1"/>
</dbReference>
<dbReference type="PIRSF" id="PIRSF005052">
    <property type="entry name" value="P-loopkin"/>
    <property type="match status" value="1"/>
</dbReference>
<evidence type="ECO:0000313" key="7">
    <source>
        <dbReference type="EMBL" id="ACR80704.1"/>
    </source>
</evidence>
<accession>C5CHM8</accession>
<dbReference type="GO" id="GO:0005524">
    <property type="term" value="F:ATP binding"/>
    <property type="evidence" value="ECO:0007669"/>
    <property type="project" value="UniProtKB-UniRule"/>
</dbReference>
<feature type="domain" description="RapZ C-terminal" evidence="6">
    <location>
        <begin position="167"/>
        <end position="276"/>
    </location>
</feature>
<dbReference type="PANTHER" id="PTHR30448">
    <property type="entry name" value="RNASE ADAPTER PROTEIN RAPZ"/>
    <property type="match status" value="1"/>
</dbReference>
<evidence type="ECO:0000256" key="1">
    <source>
        <dbReference type="ARBA" id="ARBA00022741"/>
    </source>
</evidence>
<dbReference type="Pfam" id="PF22740">
    <property type="entry name" value="PapZ_C"/>
    <property type="match status" value="1"/>
</dbReference>
<evidence type="ECO:0000313" key="8">
    <source>
        <dbReference type="Proteomes" id="UP000002382"/>
    </source>
</evidence>
<dbReference type="AlphaFoldDB" id="C5CHM8"/>
<feature type="binding site" evidence="4">
    <location>
        <begin position="11"/>
        <end position="18"/>
    </location>
    <ligand>
        <name>ATP</name>
        <dbReference type="ChEBI" id="CHEBI:30616"/>
    </ligand>
</feature>
<evidence type="ECO:0000259" key="5">
    <source>
        <dbReference type="Pfam" id="PF03668"/>
    </source>
</evidence>
<dbReference type="InterPro" id="IPR053930">
    <property type="entry name" value="RapZ-like_N"/>
</dbReference>
<keyword evidence="3 4" id="KW-0342">GTP-binding</keyword>
<name>C5CHM8_KOSOT</name>
<keyword evidence="1 4" id="KW-0547">Nucleotide-binding</keyword>
<evidence type="ECO:0000259" key="6">
    <source>
        <dbReference type="Pfam" id="PF22740"/>
    </source>
</evidence>
<gene>
    <name evidence="7" type="ordered locus">Kole_2026</name>
</gene>
<keyword evidence="8" id="KW-1185">Reference proteome</keyword>
<feature type="binding site" evidence="4">
    <location>
        <begin position="60"/>
        <end position="63"/>
    </location>
    <ligand>
        <name>GTP</name>
        <dbReference type="ChEBI" id="CHEBI:37565"/>
    </ligand>
</feature>
<dbReference type="PANTHER" id="PTHR30448:SF0">
    <property type="entry name" value="RNASE ADAPTER PROTEIN RAPZ"/>
    <property type="match status" value="1"/>
</dbReference>
<sequence length="282" mass="32142">MITRNLIIITGMSGAGKSSALSFLEDLGLFCVDNVPQTVFMELVEMLRDSKIDSLAIVMDVRSISKFGQIGKLIDKLRNMKDINTKLIFLDADDDVLVYRYRKTRRAHPLQKQYPLEEAIKVERGMLSELMKLSDVVINTSNMEIQEMRNRILQVLEKINSELPPIRVIVESFSFGAGIPLDANLVFDVRFLPNPYYIKELSGLTGLDKEIEEFIESFESFSKYFENLLGVCKITIEQFLRTGRNQLKIAVGCTGGRHRSVYVAQKLYQALKEDKIGCLKNQ</sequence>
<dbReference type="Proteomes" id="UP000002382">
    <property type="component" value="Chromosome"/>
</dbReference>
<dbReference type="Gene3D" id="3.40.50.300">
    <property type="entry name" value="P-loop containing nucleotide triphosphate hydrolases"/>
    <property type="match status" value="1"/>
</dbReference>
<dbReference type="HOGENOM" id="CLU_059558_1_1_0"/>
<dbReference type="GO" id="GO:0005525">
    <property type="term" value="F:GTP binding"/>
    <property type="evidence" value="ECO:0007669"/>
    <property type="project" value="UniProtKB-UniRule"/>
</dbReference>
<evidence type="ECO:0000256" key="3">
    <source>
        <dbReference type="ARBA" id="ARBA00023134"/>
    </source>
</evidence>
<reference evidence="7 8" key="1">
    <citation type="submission" date="2009-06" db="EMBL/GenBank/DDBJ databases">
        <title>Complete sequence of Thermotogales bacterium TBF 19.5.1.</title>
        <authorList>
            <consortium name="US DOE Joint Genome Institute"/>
            <person name="Lucas S."/>
            <person name="Copeland A."/>
            <person name="Lapidus A."/>
            <person name="Glavina del Rio T."/>
            <person name="Tice H."/>
            <person name="Bruce D."/>
            <person name="Goodwin L."/>
            <person name="Pitluck S."/>
            <person name="Chertkov O."/>
            <person name="Brettin T."/>
            <person name="Detter J.C."/>
            <person name="Han C."/>
            <person name="Schmutz J."/>
            <person name="Larimer F."/>
            <person name="Land M."/>
            <person name="Hauser L."/>
            <person name="Kyrpides N."/>
            <person name="Ovchinnikova G."/>
            <person name="Noll K."/>
        </authorList>
    </citation>
    <scope>NUCLEOTIDE SEQUENCE [LARGE SCALE GENOMIC DNA]</scope>
    <source>
        <strain evidence="8">ATCC BAA-1733 / DSM 21960 / TBF 19.5.1</strain>
    </source>
</reference>
<feature type="domain" description="RapZ-like N-terminal" evidence="5">
    <location>
        <begin position="5"/>
        <end position="156"/>
    </location>
</feature>
<reference evidence="7 8" key="2">
    <citation type="journal article" date="2011" name="J. Bacteriol.">
        <title>Genome Sequence of Kosmotoga olearia Strain TBF 19.5.1, a Thermophilic Bacterium with a Wide Growth Temperature Range, Isolated from the Troll B Oil Platform in the North Sea.</title>
        <authorList>
            <person name="Swithers K.S."/>
            <person name="Dipippo J.L."/>
            <person name="Bruce D.C."/>
            <person name="Detter C."/>
            <person name="Tapia R."/>
            <person name="Han S."/>
            <person name="Goodwin L.A."/>
            <person name="Han J."/>
            <person name="Woyke T."/>
            <person name="Pitluck S."/>
            <person name="Pennacchio L."/>
            <person name="Nolan M."/>
            <person name="Mikhailova N."/>
            <person name="Land M.L."/>
            <person name="Nesbo C.L."/>
            <person name="Gogarten J.P."/>
            <person name="Noll K.M."/>
        </authorList>
    </citation>
    <scope>NUCLEOTIDE SEQUENCE [LARGE SCALE GENOMIC DNA]</scope>
    <source>
        <strain evidence="8">ATCC BAA-1733 / DSM 21960 / TBF 19.5.1</strain>
    </source>
</reference>
<dbReference type="Pfam" id="PF03668">
    <property type="entry name" value="RapZ-like_N"/>
    <property type="match status" value="1"/>
</dbReference>
<dbReference type="eggNOG" id="COG1660">
    <property type="taxonomic scope" value="Bacteria"/>
</dbReference>